<reference evidence="1 2" key="1">
    <citation type="journal article" date="2013" name="PLoS ONE">
        <title>Identification and characterization of three novel lipases belonging to families II and V from Anaerovibrio lipolyticus 5ST.</title>
        <authorList>
            <person name="Prive F."/>
            <person name="Kaderbhai N.N."/>
            <person name="Girdwood S."/>
            <person name="Worgan H.J."/>
            <person name="Pinloche E."/>
            <person name="Scollan N.D."/>
            <person name="Huws S.A."/>
            <person name="Newbold C.J."/>
        </authorList>
    </citation>
    <scope>NUCLEOTIDE SEQUENCE [LARGE SCALE GENOMIC DNA]</scope>
    <source>
        <strain evidence="1 2">5S</strain>
    </source>
</reference>
<dbReference type="PANTHER" id="PTHR37166">
    <property type="entry name" value="PROTEIN FLAG"/>
    <property type="match status" value="1"/>
</dbReference>
<keyword evidence="2" id="KW-1185">Reference proteome</keyword>
<dbReference type="AlphaFoldDB" id="A0A0B2JYN2"/>
<dbReference type="InterPro" id="IPR035924">
    <property type="entry name" value="FlaG-like_sf"/>
</dbReference>
<comment type="caution">
    <text evidence="1">The sequence shown here is derived from an EMBL/GenBank/DDBJ whole genome shotgun (WGS) entry which is preliminary data.</text>
</comment>
<dbReference type="SUPFAM" id="SSF160214">
    <property type="entry name" value="FlaG-like"/>
    <property type="match status" value="1"/>
</dbReference>
<sequence length="144" mass="16232">MTAAAVVVSAMDNGASQKRTVEPVENKVAPVEIKADEAQTLNKVATANEAGQTNNEEKEEDPKRQALDNINEKFVSEMTRELNELMSKLNCDLEFQYHKEVNVMSVKMIDKKTNEVIKEYPPEEMVEGMIKAQEWLGAFLDRNA</sequence>
<dbReference type="Pfam" id="PF03646">
    <property type="entry name" value="FlaG"/>
    <property type="match status" value="1"/>
</dbReference>
<evidence type="ECO:0000313" key="2">
    <source>
        <dbReference type="Proteomes" id="UP000030993"/>
    </source>
</evidence>
<evidence type="ECO:0008006" key="3">
    <source>
        <dbReference type="Google" id="ProtNLM"/>
    </source>
</evidence>
<dbReference type="PANTHER" id="PTHR37166:SF1">
    <property type="entry name" value="PROTEIN FLAG"/>
    <property type="match status" value="1"/>
</dbReference>
<organism evidence="1 2">
    <name type="scientific">Anaerovibrio lipolyticus</name>
    <dbReference type="NCBI Taxonomy" id="82374"/>
    <lineage>
        <taxon>Bacteria</taxon>
        <taxon>Bacillati</taxon>
        <taxon>Bacillota</taxon>
        <taxon>Negativicutes</taxon>
        <taxon>Selenomonadales</taxon>
        <taxon>Selenomonadaceae</taxon>
        <taxon>Anaerovibrio</taxon>
    </lineage>
</organism>
<dbReference type="STRING" id="82374.NZ47_09020"/>
<dbReference type="EMBL" id="JSCE01000177">
    <property type="protein sequence ID" value="KHM51721.1"/>
    <property type="molecule type" value="Genomic_DNA"/>
</dbReference>
<evidence type="ECO:0000313" key="1">
    <source>
        <dbReference type="EMBL" id="KHM51721.1"/>
    </source>
</evidence>
<protein>
    <recommendedName>
        <fullName evidence="3">Flagellar protein FlaG</fullName>
    </recommendedName>
</protein>
<proteinExistence type="predicted"/>
<dbReference type="InterPro" id="IPR005186">
    <property type="entry name" value="FlaG"/>
</dbReference>
<dbReference type="Proteomes" id="UP000030993">
    <property type="component" value="Unassembled WGS sequence"/>
</dbReference>
<dbReference type="Gene3D" id="3.30.160.170">
    <property type="entry name" value="FlaG-like"/>
    <property type="match status" value="1"/>
</dbReference>
<gene>
    <name evidence="1" type="ORF">NZ47_09020</name>
</gene>
<name>A0A0B2JYN2_9FIRM</name>
<accession>A0A0B2JYN2</accession>